<name>A0ABN3UV60_9MICO</name>
<dbReference type="Pfam" id="PF00773">
    <property type="entry name" value="RNB"/>
    <property type="match status" value="1"/>
</dbReference>
<dbReference type="InterPro" id="IPR001900">
    <property type="entry name" value="RNase_II/R"/>
</dbReference>
<dbReference type="RefSeq" id="WP_425565408.1">
    <property type="nucleotide sequence ID" value="NZ_BAAARN010000004.1"/>
</dbReference>
<keyword evidence="3" id="KW-1185">Reference proteome</keyword>
<dbReference type="Pfam" id="PF18614">
    <property type="entry name" value="RNase_II_C_S1"/>
    <property type="match status" value="1"/>
</dbReference>
<dbReference type="InterPro" id="IPR012340">
    <property type="entry name" value="NA-bd_OB-fold"/>
</dbReference>
<gene>
    <name evidence="2" type="ORF">GCM10009867_32730</name>
</gene>
<dbReference type="SUPFAM" id="SSF50249">
    <property type="entry name" value="Nucleic acid-binding proteins"/>
    <property type="match status" value="1"/>
</dbReference>
<accession>A0ABN3UV60</accession>
<evidence type="ECO:0000313" key="2">
    <source>
        <dbReference type="EMBL" id="GAA2738928.1"/>
    </source>
</evidence>
<evidence type="ECO:0000259" key="1">
    <source>
        <dbReference type="SMART" id="SM00955"/>
    </source>
</evidence>
<dbReference type="InterPro" id="IPR040596">
    <property type="entry name" value="RNase_II_C_S1"/>
</dbReference>
<comment type="caution">
    <text evidence="2">The sequence shown here is derived from an EMBL/GenBank/DDBJ whole genome shotgun (WGS) entry which is preliminary data.</text>
</comment>
<dbReference type="PANTHER" id="PTHR23355:SF42">
    <property type="entry name" value="RIBONUCLEASE II, CHLOROPLASTIC_MITOCHONDRIAL"/>
    <property type="match status" value="1"/>
</dbReference>
<dbReference type="InterPro" id="IPR050180">
    <property type="entry name" value="RNR_Ribonuclease"/>
</dbReference>
<sequence length="482" mass="52512">MPMRRIQVEKPVAEEAVAQSAELQARFDAVRAENGVPTAFPPEVEAEAEQVAQSPDLPSRDETAIAFLTIDPPGSMDLDQALHIERDGQGYRVRYAIADVPAFVRAGGAIDAETRRRGQTIYAPDHRTPLHPPVVSEGAASLLPDQVRPAFVWDLRLASDGSTTSTELYRAMVRSTDRFDYDQVQNAVDAGGADERLELLEEVGTRRIELERRRGGASLPMPEQEVTEDENGHYRLHFRPPVAAEDWNAQISLMTGMAAADLMLGAKVGILRTMPAPDADAVSRFRRASRALGVEWRKDVPYGEFLRTLDRTDPKHLALIHEATSLFRGAGYTPFDGTVPDDPQHAAVAASYAHVTAPLRRLVDRFGLAICEAISAGTEVPQWAREALPSLPEVMAASDKVASAVERGCADAVEAAALEDRVGEVFDAMVVDQREKGRAVVQLDEPAVLANATGDHDLGTRVKVKLTEASISTSTVRFEIVD</sequence>
<organism evidence="2 3">
    <name type="scientific">Pedococcus aerophilus</name>
    <dbReference type="NCBI Taxonomy" id="436356"/>
    <lineage>
        <taxon>Bacteria</taxon>
        <taxon>Bacillati</taxon>
        <taxon>Actinomycetota</taxon>
        <taxon>Actinomycetes</taxon>
        <taxon>Micrococcales</taxon>
        <taxon>Intrasporangiaceae</taxon>
        <taxon>Pedococcus</taxon>
    </lineage>
</organism>
<proteinExistence type="predicted"/>
<dbReference type="SMART" id="SM00955">
    <property type="entry name" value="RNB"/>
    <property type="match status" value="1"/>
</dbReference>
<dbReference type="PANTHER" id="PTHR23355">
    <property type="entry name" value="RIBONUCLEASE"/>
    <property type="match status" value="1"/>
</dbReference>
<feature type="domain" description="RNB" evidence="1">
    <location>
        <begin position="59"/>
        <end position="377"/>
    </location>
</feature>
<evidence type="ECO:0000313" key="3">
    <source>
        <dbReference type="Proteomes" id="UP001501326"/>
    </source>
</evidence>
<protein>
    <submittedName>
        <fullName evidence="2">RNB domain-containing ribonuclease</fullName>
    </submittedName>
</protein>
<reference evidence="2 3" key="1">
    <citation type="journal article" date="2019" name="Int. J. Syst. Evol. Microbiol.">
        <title>The Global Catalogue of Microorganisms (GCM) 10K type strain sequencing project: providing services to taxonomists for standard genome sequencing and annotation.</title>
        <authorList>
            <consortium name="The Broad Institute Genomics Platform"/>
            <consortium name="The Broad Institute Genome Sequencing Center for Infectious Disease"/>
            <person name="Wu L."/>
            <person name="Ma J."/>
        </authorList>
    </citation>
    <scope>NUCLEOTIDE SEQUENCE [LARGE SCALE GENOMIC DNA]</scope>
    <source>
        <strain evidence="2 3">JCM 16378</strain>
    </source>
</reference>
<dbReference type="EMBL" id="BAAARN010000004">
    <property type="protein sequence ID" value="GAA2738928.1"/>
    <property type="molecule type" value="Genomic_DNA"/>
</dbReference>
<dbReference type="Proteomes" id="UP001501326">
    <property type="component" value="Unassembled WGS sequence"/>
</dbReference>